<accession>A0A9P5XBQ8</accession>
<protein>
    <submittedName>
        <fullName evidence="6">Uncharacterized protein</fullName>
    </submittedName>
</protein>
<evidence type="ECO:0000256" key="3">
    <source>
        <dbReference type="ARBA" id="ARBA00022989"/>
    </source>
</evidence>
<keyword evidence="4 5" id="KW-0472">Membrane</keyword>
<keyword evidence="3 5" id="KW-1133">Transmembrane helix</keyword>
<comment type="subcellular location">
    <subcellularLocation>
        <location evidence="1">Membrane</location>
        <topology evidence="1">Multi-pass membrane protein</topology>
    </subcellularLocation>
</comment>
<gene>
    <name evidence="6" type="ORF">P691DRAFT_156608</name>
</gene>
<comment type="caution">
    <text evidence="6">The sequence shown here is derived from an EMBL/GenBank/DDBJ whole genome shotgun (WGS) entry which is preliminary data.</text>
</comment>
<evidence type="ECO:0000256" key="2">
    <source>
        <dbReference type="ARBA" id="ARBA00022692"/>
    </source>
</evidence>
<name>A0A9P5XBQ8_9AGAR</name>
<dbReference type="Proteomes" id="UP000807342">
    <property type="component" value="Unassembled WGS sequence"/>
</dbReference>
<evidence type="ECO:0000256" key="1">
    <source>
        <dbReference type="ARBA" id="ARBA00004141"/>
    </source>
</evidence>
<keyword evidence="7" id="KW-1185">Reference proteome</keyword>
<sequence>MTLMRKVAMKTKVQGHSFAVAVTLLATALPMLLVVSLSVPLLRASWIFRLRANVDGVARFVEFGIWGYCLNSTEENSRNTAATFPQCTRKMLGWTIGPEVVAFLQASRSVQTAPTNMETSLLVVYPASAALVLITFGLALSVYVAGKTTAKTSIGSLQHPKYLGTQFCLGCLTALTTFFVLLVHLELVTSVKKAVRAQLNSGNETLRTEWGNATWLCLAALVSLCGNIIIIRSVRTAKRKRDAQISEQTQLPMIPLADKHSMIVTDAES</sequence>
<dbReference type="EMBL" id="MU151224">
    <property type="protein sequence ID" value="KAF9446906.1"/>
    <property type="molecule type" value="Genomic_DNA"/>
</dbReference>
<dbReference type="InterPro" id="IPR009571">
    <property type="entry name" value="SUR7/Rim9-like_fungi"/>
</dbReference>
<evidence type="ECO:0000256" key="5">
    <source>
        <dbReference type="SAM" id="Phobius"/>
    </source>
</evidence>
<feature type="transmembrane region" description="Helical" evidence="5">
    <location>
        <begin position="167"/>
        <end position="185"/>
    </location>
</feature>
<dbReference type="OrthoDB" id="2354757at2759"/>
<feature type="transmembrane region" description="Helical" evidence="5">
    <location>
        <begin position="213"/>
        <end position="231"/>
    </location>
</feature>
<evidence type="ECO:0000256" key="4">
    <source>
        <dbReference type="ARBA" id="ARBA00023136"/>
    </source>
</evidence>
<dbReference type="InterPro" id="IPR051380">
    <property type="entry name" value="pH-response_reg_palI/RIM9"/>
</dbReference>
<evidence type="ECO:0000313" key="7">
    <source>
        <dbReference type="Proteomes" id="UP000807342"/>
    </source>
</evidence>
<dbReference type="PANTHER" id="PTHR28013">
    <property type="entry name" value="PROTEIN DCV1-RELATED"/>
    <property type="match status" value="1"/>
</dbReference>
<keyword evidence="2 5" id="KW-0812">Transmembrane</keyword>
<dbReference type="PANTHER" id="PTHR28013:SF3">
    <property type="entry name" value="PROTEIN DCV1-RELATED"/>
    <property type="match status" value="1"/>
</dbReference>
<dbReference type="AlphaFoldDB" id="A0A9P5XBQ8"/>
<dbReference type="GO" id="GO:0032153">
    <property type="term" value="C:cell division site"/>
    <property type="evidence" value="ECO:0007669"/>
    <property type="project" value="TreeGrafter"/>
</dbReference>
<dbReference type="GO" id="GO:0035838">
    <property type="term" value="C:growing cell tip"/>
    <property type="evidence" value="ECO:0007669"/>
    <property type="project" value="TreeGrafter"/>
</dbReference>
<proteinExistence type="predicted"/>
<evidence type="ECO:0000313" key="6">
    <source>
        <dbReference type="EMBL" id="KAF9446906.1"/>
    </source>
</evidence>
<dbReference type="Pfam" id="PF06687">
    <property type="entry name" value="SUR7"/>
    <property type="match status" value="1"/>
</dbReference>
<reference evidence="6" key="1">
    <citation type="submission" date="2020-11" db="EMBL/GenBank/DDBJ databases">
        <authorList>
            <consortium name="DOE Joint Genome Institute"/>
            <person name="Ahrendt S."/>
            <person name="Riley R."/>
            <person name="Andreopoulos W."/>
            <person name="Labutti K."/>
            <person name="Pangilinan J."/>
            <person name="Ruiz-Duenas F.J."/>
            <person name="Barrasa J.M."/>
            <person name="Sanchez-Garcia M."/>
            <person name="Camarero S."/>
            <person name="Miyauchi S."/>
            <person name="Serrano A."/>
            <person name="Linde D."/>
            <person name="Babiker R."/>
            <person name="Drula E."/>
            <person name="Ayuso-Fernandez I."/>
            <person name="Pacheco R."/>
            <person name="Padilla G."/>
            <person name="Ferreira P."/>
            <person name="Barriuso J."/>
            <person name="Kellner H."/>
            <person name="Castanera R."/>
            <person name="Alfaro M."/>
            <person name="Ramirez L."/>
            <person name="Pisabarro A.G."/>
            <person name="Kuo A."/>
            <person name="Tritt A."/>
            <person name="Lipzen A."/>
            <person name="He G."/>
            <person name="Yan M."/>
            <person name="Ng V."/>
            <person name="Cullen D."/>
            <person name="Martin F."/>
            <person name="Rosso M.-N."/>
            <person name="Henrissat B."/>
            <person name="Hibbett D."/>
            <person name="Martinez A.T."/>
            <person name="Grigoriev I.V."/>
        </authorList>
    </citation>
    <scope>NUCLEOTIDE SEQUENCE</scope>
    <source>
        <strain evidence="6">MF-IS2</strain>
    </source>
</reference>
<dbReference type="GO" id="GO:0005886">
    <property type="term" value="C:plasma membrane"/>
    <property type="evidence" value="ECO:0007669"/>
    <property type="project" value="InterPro"/>
</dbReference>
<feature type="transmembrane region" description="Helical" evidence="5">
    <location>
        <begin position="123"/>
        <end position="146"/>
    </location>
</feature>
<organism evidence="6 7">
    <name type="scientific">Macrolepiota fuliginosa MF-IS2</name>
    <dbReference type="NCBI Taxonomy" id="1400762"/>
    <lineage>
        <taxon>Eukaryota</taxon>
        <taxon>Fungi</taxon>
        <taxon>Dikarya</taxon>
        <taxon>Basidiomycota</taxon>
        <taxon>Agaricomycotina</taxon>
        <taxon>Agaricomycetes</taxon>
        <taxon>Agaricomycetidae</taxon>
        <taxon>Agaricales</taxon>
        <taxon>Agaricineae</taxon>
        <taxon>Agaricaceae</taxon>
        <taxon>Macrolepiota</taxon>
    </lineage>
</organism>